<reference evidence="2 3" key="1">
    <citation type="journal article" date="2016" name="Nat. Commun.">
        <title>Thousands of microbial genomes shed light on interconnected biogeochemical processes in an aquifer system.</title>
        <authorList>
            <person name="Anantharaman K."/>
            <person name="Brown C.T."/>
            <person name="Hug L.A."/>
            <person name="Sharon I."/>
            <person name="Castelle C.J."/>
            <person name="Probst A.J."/>
            <person name="Thomas B.C."/>
            <person name="Singh A."/>
            <person name="Wilkins M.J."/>
            <person name="Karaoz U."/>
            <person name="Brodie E.L."/>
            <person name="Williams K.H."/>
            <person name="Hubbard S.S."/>
            <person name="Banfield J.F."/>
        </authorList>
    </citation>
    <scope>NUCLEOTIDE SEQUENCE [LARGE SCALE GENOMIC DNA]</scope>
</reference>
<evidence type="ECO:0000313" key="2">
    <source>
        <dbReference type="EMBL" id="OGG51187.1"/>
    </source>
</evidence>
<organism evidence="2 3">
    <name type="scientific">Candidatus Kaiserbacteria bacterium RIFCSPHIGHO2_01_FULL_54_36b</name>
    <dbReference type="NCBI Taxonomy" id="1798483"/>
    <lineage>
        <taxon>Bacteria</taxon>
        <taxon>Candidatus Kaiseribacteriota</taxon>
    </lineage>
</organism>
<proteinExistence type="predicted"/>
<comment type="caution">
    <text evidence="2">The sequence shown here is derived from an EMBL/GenBank/DDBJ whole genome shotgun (WGS) entry which is preliminary data.</text>
</comment>
<keyword evidence="1" id="KW-1133">Transmembrane helix</keyword>
<evidence type="ECO:0000256" key="1">
    <source>
        <dbReference type="SAM" id="Phobius"/>
    </source>
</evidence>
<name>A0A1F6CPZ5_9BACT</name>
<dbReference type="AlphaFoldDB" id="A0A1F6CPZ5"/>
<protein>
    <submittedName>
        <fullName evidence="2">Uncharacterized protein</fullName>
    </submittedName>
</protein>
<feature type="transmembrane region" description="Helical" evidence="1">
    <location>
        <begin position="31"/>
        <end position="53"/>
    </location>
</feature>
<sequence length="63" mass="7051">MGIVMTILSAWLWRMSYVGEPETAFGAHARAWGIALTIRNIGLMFIVLAFLFAPQIGDWLLGR</sequence>
<evidence type="ECO:0000313" key="3">
    <source>
        <dbReference type="Proteomes" id="UP000176445"/>
    </source>
</evidence>
<accession>A0A1F6CPZ5</accession>
<gene>
    <name evidence="2" type="ORF">A2704_03920</name>
</gene>
<dbReference type="EMBL" id="MFKW01000036">
    <property type="protein sequence ID" value="OGG51187.1"/>
    <property type="molecule type" value="Genomic_DNA"/>
</dbReference>
<dbReference type="Proteomes" id="UP000176445">
    <property type="component" value="Unassembled WGS sequence"/>
</dbReference>
<keyword evidence="1" id="KW-0812">Transmembrane</keyword>
<keyword evidence="1" id="KW-0472">Membrane</keyword>